<evidence type="ECO:0000256" key="2">
    <source>
        <dbReference type="ARBA" id="ARBA00022475"/>
    </source>
</evidence>
<dbReference type="Pfam" id="PF13567">
    <property type="entry name" value="DUF4131"/>
    <property type="match status" value="1"/>
</dbReference>
<dbReference type="GO" id="GO:0005886">
    <property type="term" value="C:plasma membrane"/>
    <property type="evidence" value="ECO:0007669"/>
    <property type="project" value="UniProtKB-SubCell"/>
</dbReference>
<feature type="transmembrane region" description="Helical" evidence="6">
    <location>
        <begin position="226"/>
        <end position="253"/>
    </location>
</feature>
<dbReference type="InterPro" id="IPR052159">
    <property type="entry name" value="Competence_DNA_uptake"/>
</dbReference>
<keyword evidence="2" id="KW-1003">Cell membrane</keyword>
<feature type="transmembrane region" description="Helical" evidence="6">
    <location>
        <begin position="366"/>
        <end position="386"/>
    </location>
</feature>
<gene>
    <name evidence="9" type="ORF">NCTC13456_03590</name>
</gene>
<reference evidence="9 10" key="1">
    <citation type="submission" date="2018-06" db="EMBL/GenBank/DDBJ databases">
        <authorList>
            <consortium name="Pathogen Informatics"/>
            <person name="Doyle S."/>
        </authorList>
    </citation>
    <scope>NUCLEOTIDE SEQUENCE [LARGE SCALE GENOMIC DNA]</scope>
    <source>
        <strain evidence="9 10">NCTC13456</strain>
    </source>
</reference>
<dbReference type="NCBIfam" id="TIGR00360">
    <property type="entry name" value="ComEC_N-term"/>
    <property type="match status" value="1"/>
</dbReference>
<evidence type="ECO:0000313" key="9">
    <source>
        <dbReference type="EMBL" id="STE54944.1"/>
    </source>
</evidence>
<keyword evidence="4 6" id="KW-1133">Transmembrane helix</keyword>
<feature type="transmembrane region" description="Helical" evidence="6">
    <location>
        <begin position="30"/>
        <end position="45"/>
    </location>
</feature>
<evidence type="ECO:0000256" key="6">
    <source>
        <dbReference type="SAM" id="Phobius"/>
    </source>
</evidence>
<feature type="transmembrane region" description="Helical" evidence="6">
    <location>
        <begin position="52"/>
        <end position="68"/>
    </location>
</feature>
<evidence type="ECO:0000256" key="1">
    <source>
        <dbReference type="ARBA" id="ARBA00004651"/>
    </source>
</evidence>
<feature type="domain" description="ComEC/Rec2-related protein" evidence="7">
    <location>
        <begin position="210"/>
        <end position="470"/>
    </location>
</feature>
<evidence type="ECO:0000259" key="8">
    <source>
        <dbReference type="Pfam" id="PF13567"/>
    </source>
</evidence>
<dbReference type="Proteomes" id="UP000254737">
    <property type="component" value="Unassembled WGS sequence"/>
</dbReference>
<dbReference type="PANTHER" id="PTHR30619:SF1">
    <property type="entry name" value="RECOMBINATION PROTEIN 2"/>
    <property type="match status" value="1"/>
</dbReference>
<dbReference type="PANTHER" id="PTHR30619">
    <property type="entry name" value="DNA INTERNALIZATION/COMPETENCE PROTEIN COMEC/REC2"/>
    <property type="match status" value="1"/>
</dbReference>
<organism evidence="9 10">
    <name type="scientific">Empedobacter falsenii</name>
    <dbReference type="NCBI Taxonomy" id="343874"/>
    <lineage>
        <taxon>Bacteria</taxon>
        <taxon>Pseudomonadati</taxon>
        <taxon>Bacteroidota</taxon>
        <taxon>Flavobacteriia</taxon>
        <taxon>Flavobacteriales</taxon>
        <taxon>Weeksellaceae</taxon>
        <taxon>Empedobacter</taxon>
    </lineage>
</organism>
<feature type="transmembrane region" description="Helical" evidence="6">
    <location>
        <begin position="335"/>
        <end position="354"/>
    </location>
</feature>
<dbReference type="InterPro" id="IPR004477">
    <property type="entry name" value="ComEC_N"/>
</dbReference>
<evidence type="ECO:0000313" key="10">
    <source>
        <dbReference type="Proteomes" id="UP000254737"/>
    </source>
</evidence>
<keyword evidence="5 6" id="KW-0472">Membrane</keyword>
<dbReference type="STRING" id="343874.GCA_000805695_03312"/>
<name>A0A376J6I8_9FLAO</name>
<feature type="domain" description="DUF4131" evidence="8">
    <location>
        <begin position="29"/>
        <end position="170"/>
    </location>
</feature>
<feature type="transmembrane region" description="Helical" evidence="6">
    <location>
        <begin position="426"/>
        <end position="444"/>
    </location>
</feature>
<sequence>MKKYLFFTLTICFSIGIILSELLIPATNLRIIFFLLIILLFISLLKNNNRQNIIAFLGISMILGYYIHQNYNRHSRIDFESVSKIHLLKVVYSSNSSEKYTNYVVKDIETNEQILLHIKPQQQTLYPNDEIIIFGEKREIQEPLNPYQFDYKRFLNRKRIYSQIFTNEIISIHKEGNGFRNWVAKSKVKIREKLTKQGYSLESRAIISSMLLGDRTELSQELNQSYVATGVVHILSISGLHVMMIYMILQFVLQPLLKLKKGRKIRIIISLIFIWIFAFYVELQPPVFRSALMITIYYISELLNRPKNIFHTLSLSAFIILVFQPNYLFDVGFQLSFSAVFFIVWLNPIFEHYWKVKNSFLKKIKIMIETSLSAQLGTLPISVLYFNQFSGLFLFGNLVLIPASFLMICGGIISILLIIFDLNIPIYTWIFNHFIYYSNQYIYWLASFKFIAKDVYISLFTAILIGVILYASKPLFLKKSKLALFVCLISLFLIQVERFYQIYELNHSNELIVFNQYKNSIIGIRNQRSLAILSENPLDEKTYNFTIKPYKIHERIKDISFYSYDSDFKHQHFIKHPNSIEIKSFKLLLNEEDSALPFYVLIHQSKLYPFENNHKLKRVIADASNYPSIVTELEETSDSVLWKTSQQGYFSIKF</sequence>
<keyword evidence="3 6" id="KW-0812">Transmembrane</keyword>
<dbReference type="Pfam" id="PF03772">
    <property type="entry name" value="Competence"/>
    <property type="match status" value="1"/>
</dbReference>
<feature type="transmembrane region" description="Helical" evidence="6">
    <location>
        <begin position="450"/>
        <end position="470"/>
    </location>
</feature>
<dbReference type="EMBL" id="UFXS01000002">
    <property type="protein sequence ID" value="STE54944.1"/>
    <property type="molecule type" value="Genomic_DNA"/>
</dbReference>
<comment type="subcellular location">
    <subcellularLocation>
        <location evidence="1">Cell membrane</location>
        <topology evidence="1">Multi-pass membrane protein</topology>
    </subcellularLocation>
</comment>
<feature type="transmembrane region" description="Helical" evidence="6">
    <location>
        <begin position="482"/>
        <end position="500"/>
    </location>
</feature>
<dbReference type="InterPro" id="IPR025405">
    <property type="entry name" value="DUF4131"/>
</dbReference>
<accession>A0A376J6I8</accession>
<feature type="transmembrane region" description="Helical" evidence="6">
    <location>
        <begin position="265"/>
        <end position="281"/>
    </location>
</feature>
<dbReference type="AlphaFoldDB" id="A0A376J6I8"/>
<evidence type="ECO:0000256" key="3">
    <source>
        <dbReference type="ARBA" id="ARBA00022692"/>
    </source>
</evidence>
<evidence type="ECO:0000256" key="4">
    <source>
        <dbReference type="ARBA" id="ARBA00022989"/>
    </source>
</evidence>
<protein>
    <submittedName>
        <fullName evidence="9">ComEC family competence protein</fullName>
    </submittedName>
</protein>
<dbReference type="RefSeq" id="WP_115002340.1">
    <property type="nucleotide sequence ID" value="NZ_UFXS01000002.1"/>
</dbReference>
<feature type="transmembrane region" description="Helical" evidence="6">
    <location>
        <begin position="392"/>
        <end position="419"/>
    </location>
</feature>
<evidence type="ECO:0000259" key="7">
    <source>
        <dbReference type="Pfam" id="PF03772"/>
    </source>
</evidence>
<proteinExistence type="predicted"/>
<evidence type="ECO:0000256" key="5">
    <source>
        <dbReference type="ARBA" id="ARBA00023136"/>
    </source>
</evidence>